<feature type="compositionally biased region" description="Polar residues" evidence="1">
    <location>
        <begin position="263"/>
        <end position="286"/>
    </location>
</feature>
<keyword evidence="2" id="KW-1133">Transmembrane helix</keyword>
<evidence type="ECO:0000256" key="2">
    <source>
        <dbReference type="SAM" id="Phobius"/>
    </source>
</evidence>
<dbReference type="AlphaFoldDB" id="A0AAE0TUQ3"/>
<keyword evidence="2" id="KW-0812">Transmembrane</keyword>
<feature type="region of interest" description="Disordered" evidence="1">
    <location>
        <begin position="30"/>
        <end position="416"/>
    </location>
</feature>
<proteinExistence type="predicted"/>
<feature type="compositionally biased region" description="Low complexity" evidence="1">
    <location>
        <begin position="300"/>
        <end position="320"/>
    </location>
</feature>
<reference evidence="3" key="1">
    <citation type="submission" date="2023-07" db="EMBL/GenBank/DDBJ databases">
        <title>Black Yeasts Isolated from many extreme environments.</title>
        <authorList>
            <person name="Coleine C."/>
            <person name="Stajich J.E."/>
            <person name="Selbmann L."/>
        </authorList>
    </citation>
    <scope>NUCLEOTIDE SEQUENCE</scope>
    <source>
        <strain evidence="3">CCFEE 5485</strain>
    </source>
</reference>
<comment type="caution">
    <text evidence="3">The sequence shown here is derived from an EMBL/GenBank/DDBJ whole genome shotgun (WGS) entry which is preliminary data.</text>
</comment>
<evidence type="ECO:0000313" key="4">
    <source>
        <dbReference type="Proteomes" id="UP001274830"/>
    </source>
</evidence>
<feature type="compositionally biased region" description="Basic and acidic residues" evidence="1">
    <location>
        <begin position="44"/>
        <end position="70"/>
    </location>
</feature>
<dbReference type="EMBL" id="JAUTXT010000031">
    <property type="protein sequence ID" value="KAK3672600.1"/>
    <property type="molecule type" value="Genomic_DNA"/>
</dbReference>
<name>A0AAE0TUQ3_9PEZI</name>
<sequence length="416" mass="44782">MDAWQSAQSWIGFSGVVGALAAYYYYSQQHKAPRRGSIAGLPGKRLEQETRNKKVERDTQPAKHGGAKDASKKRKAPKKVPAPVQETPAVVIQSPERDDKEEMSNRQFAEQMAKARKGANLSAPKGKEQRQRTVKQGSAQDTPVTSSTSSQDEADADDDSLPSDTPANNAGDVSDMLEPVAKGPSTLRLTASNQPEKQRAVRQQKQEEVETKKQRQNRQKKEQQRVEREAEEKDRKVLEEKQRRAAREARGEPAKNGLGASKAPTSSAWTPSKSAQQNGETVNGNGHANGPLLDTFDAESTASSTGGMEASTAATSTTDAEPTEREFPSGKLSEDQQMAIAMKQSEDESGWTTVALPQKKKGKKASGESTPVESSAPAVKPVQKTVPKSAANGKPAGGFAALSFEGDNEESASWDP</sequence>
<feature type="compositionally biased region" description="Basic and acidic residues" evidence="1">
    <location>
        <begin position="95"/>
        <end position="104"/>
    </location>
</feature>
<feature type="compositionally biased region" description="Polar residues" evidence="1">
    <location>
        <begin position="134"/>
        <end position="144"/>
    </location>
</feature>
<organism evidence="3 4">
    <name type="scientific">Recurvomyces mirabilis</name>
    <dbReference type="NCBI Taxonomy" id="574656"/>
    <lineage>
        <taxon>Eukaryota</taxon>
        <taxon>Fungi</taxon>
        <taxon>Dikarya</taxon>
        <taxon>Ascomycota</taxon>
        <taxon>Pezizomycotina</taxon>
        <taxon>Dothideomycetes</taxon>
        <taxon>Dothideomycetidae</taxon>
        <taxon>Mycosphaerellales</taxon>
        <taxon>Teratosphaeriaceae</taxon>
        <taxon>Recurvomyces</taxon>
    </lineage>
</organism>
<dbReference type="Proteomes" id="UP001274830">
    <property type="component" value="Unassembled WGS sequence"/>
</dbReference>
<protein>
    <submittedName>
        <fullName evidence="3">Uncharacterized protein</fullName>
    </submittedName>
</protein>
<evidence type="ECO:0000313" key="3">
    <source>
        <dbReference type="EMBL" id="KAK3672600.1"/>
    </source>
</evidence>
<feature type="compositionally biased region" description="Acidic residues" evidence="1">
    <location>
        <begin position="406"/>
        <end position="416"/>
    </location>
</feature>
<evidence type="ECO:0000256" key="1">
    <source>
        <dbReference type="SAM" id="MobiDB-lite"/>
    </source>
</evidence>
<feature type="compositionally biased region" description="Acidic residues" evidence="1">
    <location>
        <begin position="152"/>
        <end position="161"/>
    </location>
</feature>
<keyword evidence="4" id="KW-1185">Reference proteome</keyword>
<gene>
    <name evidence="3" type="ORF">LTR78_007412</name>
</gene>
<feature type="compositionally biased region" description="Basic and acidic residues" evidence="1">
    <location>
        <begin position="196"/>
        <end position="253"/>
    </location>
</feature>
<keyword evidence="2" id="KW-0472">Membrane</keyword>
<feature type="transmembrane region" description="Helical" evidence="2">
    <location>
        <begin position="6"/>
        <end position="26"/>
    </location>
</feature>
<feature type="compositionally biased region" description="Basic and acidic residues" evidence="1">
    <location>
        <begin position="322"/>
        <end position="334"/>
    </location>
</feature>
<accession>A0AAE0TUQ3</accession>